<feature type="binding site" evidence="9">
    <location>
        <begin position="207"/>
        <end position="210"/>
    </location>
    <ligand>
        <name>substrate</name>
    </ligand>
</feature>
<feature type="active site" description="Nucleophile" evidence="8">
    <location>
        <position position="179"/>
    </location>
</feature>
<protein>
    <recommendedName>
        <fullName evidence="6">Plant-type L-asparaginase</fullName>
        <ecNumber evidence="1">3.5.1.1</ecNumber>
    </recommendedName>
    <alternativeName>
        <fullName evidence="5">L-asparagine amidohydrolase</fullName>
    </alternativeName>
</protein>
<evidence type="ECO:0000256" key="1">
    <source>
        <dbReference type="ARBA" id="ARBA00012920"/>
    </source>
</evidence>
<feature type="site" description="Cleavage; by autolysis" evidence="10">
    <location>
        <begin position="178"/>
        <end position="179"/>
    </location>
</feature>
<reference evidence="12" key="1">
    <citation type="book" date="2010" name="EXTREMOPHILES" publisher="0:0-0">
        <title>Complete genome sequences of ten hyperthermophilic archaea reveal their metabolic capabilities and possible ecological roles.</title>
        <editorList>
            <person name="?"/>
        </editorList>
        <authorList>
            <person name="Ravin N.V."/>
            <person name="Mardanov A.V."/>
            <person name="Bonch-Osmolovskaya E.A."/>
            <person name="Skryabin K.G."/>
        </authorList>
    </citation>
    <scope>NUCLEOTIDE SEQUENCE [LARGE SCALE GENOMIC DNA]</scope>
    <source>
        <strain evidence="12">1505</strain>
    </source>
</reference>
<dbReference type="EC" id="3.5.1.1" evidence="1"/>
<evidence type="ECO:0000256" key="5">
    <source>
        <dbReference type="ARBA" id="ARBA00030414"/>
    </source>
</evidence>
<dbReference type="EMBL" id="CP007493">
    <property type="protein sequence ID" value="AJB41288.1"/>
    <property type="molecule type" value="Genomic_DNA"/>
</dbReference>
<dbReference type="PANTHER" id="PTHR10188">
    <property type="entry name" value="L-ASPARAGINASE"/>
    <property type="match status" value="1"/>
</dbReference>
<comment type="catalytic activity">
    <reaction evidence="7">
        <text>L-asparagine + H2O = L-aspartate + NH4(+)</text>
        <dbReference type="Rhea" id="RHEA:21016"/>
        <dbReference type="ChEBI" id="CHEBI:15377"/>
        <dbReference type="ChEBI" id="CHEBI:28938"/>
        <dbReference type="ChEBI" id="CHEBI:29991"/>
        <dbReference type="ChEBI" id="CHEBI:58048"/>
        <dbReference type="EC" id="3.5.1.1"/>
    </reaction>
</comment>
<gene>
    <name evidence="11" type="ORF">TCARB_0212</name>
</gene>
<proteinExistence type="predicted"/>
<evidence type="ECO:0000313" key="12">
    <source>
        <dbReference type="Proteomes" id="UP000266720"/>
    </source>
</evidence>
<evidence type="ECO:0000256" key="3">
    <source>
        <dbReference type="ARBA" id="ARBA00022801"/>
    </source>
</evidence>
<dbReference type="KEGG" id="tcb:TCARB_0212"/>
<dbReference type="FunFam" id="3.60.20.30:FF:000001">
    <property type="entry name" value="Isoaspartyl peptidase/L-asparaginase"/>
    <property type="match status" value="1"/>
</dbReference>
<sequence length="312" mass="33186">MGVKHKPIIAVHGGAGRARRMSDEERKEIENALMDALKSGLDVLRSGTALDAVEEAVKTMEASGLFNAGKGAVVNLKGEIELDAGIMWGKTLSAGAVAAQKYTWNAISLARIVMEKTDHVLIVGEGADFLAKKFNLEPHPGPTRRVLERYNEYKTQVNEKRFELWKNNYEVKDFYAGDTVGAVAFDSEGNLAAATSTGGLFLKLPGRVGDSPIPGAGVYAENGVVAVSATGVGEVMMKLSLASRIASLVRSGLALEKSLDEVVSLASKLFGANTVGIIAIDARGNYAENTNAEVFFRGWASPSEGLLRSPSK</sequence>
<dbReference type="GO" id="GO:0008233">
    <property type="term" value="F:peptidase activity"/>
    <property type="evidence" value="ECO:0007669"/>
    <property type="project" value="UniProtKB-KW"/>
</dbReference>
<dbReference type="SUPFAM" id="SSF56235">
    <property type="entry name" value="N-terminal nucleophile aminohydrolases (Ntn hydrolases)"/>
    <property type="match status" value="1"/>
</dbReference>
<dbReference type="CDD" id="cd14950">
    <property type="entry name" value="Asparaginase_2_like_2"/>
    <property type="match status" value="1"/>
</dbReference>
<evidence type="ECO:0000313" key="11">
    <source>
        <dbReference type="EMBL" id="AJB41288.1"/>
    </source>
</evidence>
<dbReference type="GeneID" id="25405671"/>
<accession>A0A3G1A5L2</accession>
<dbReference type="GO" id="GO:0006508">
    <property type="term" value="P:proteolysis"/>
    <property type="evidence" value="ECO:0007669"/>
    <property type="project" value="UniProtKB-KW"/>
</dbReference>
<evidence type="ECO:0000256" key="4">
    <source>
        <dbReference type="ARBA" id="ARBA00022813"/>
    </source>
</evidence>
<dbReference type="STRING" id="697581.TCARB_0212"/>
<evidence type="ECO:0000256" key="7">
    <source>
        <dbReference type="ARBA" id="ARBA00049366"/>
    </source>
</evidence>
<dbReference type="GO" id="GO:0004067">
    <property type="term" value="F:asparaginase activity"/>
    <property type="evidence" value="ECO:0007669"/>
    <property type="project" value="UniProtKB-EC"/>
</dbReference>
<dbReference type="Pfam" id="PF01112">
    <property type="entry name" value="Asparaginase_2"/>
    <property type="match status" value="1"/>
</dbReference>
<dbReference type="SMR" id="A0A3G1A5L2"/>
<organism evidence="11 12">
    <name type="scientific">Thermofilum adornatum 1505</name>
    <dbReference type="NCBI Taxonomy" id="697581"/>
    <lineage>
        <taxon>Archaea</taxon>
        <taxon>Thermoproteota</taxon>
        <taxon>Thermoprotei</taxon>
        <taxon>Thermofilales</taxon>
        <taxon>Thermofilaceae</taxon>
        <taxon>Thermofilum</taxon>
    </lineage>
</organism>
<dbReference type="AlphaFoldDB" id="A0A3G1A5L2"/>
<dbReference type="InterPro" id="IPR000246">
    <property type="entry name" value="Peptidase_T2"/>
</dbReference>
<dbReference type="Proteomes" id="UP000266720">
    <property type="component" value="Chromosome"/>
</dbReference>
<evidence type="ECO:0000256" key="8">
    <source>
        <dbReference type="PIRSR" id="PIRSR600246-1"/>
    </source>
</evidence>
<dbReference type="Gene3D" id="3.60.20.30">
    <property type="entry name" value="(Glycosyl)asparaginase"/>
    <property type="match status" value="1"/>
</dbReference>
<evidence type="ECO:0000256" key="2">
    <source>
        <dbReference type="ARBA" id="ARBA00022670"/>
    </source>
</evidence>
<name>A0A3G1A5L2_9CREN</name>
<feature type="binding site" evidence="9">
    <location>
        <begin position="230"/>
        <end position="233"/>
    </location>
    <ligand>
        <name>substrate</name>
    </ligand>
</feature>
<evidence type="ECO:0000256" key="6">
    <source>
        <dbReference type="ARBA" id="ARBA00044776"/>
    </source>
</evidence>
<keyword evidence="3 11" id="KW-0378">Hydrolase</keyword>
<keyword evidence="4" id="KW-0068">Autocatalytic cleavage</keyword>
<evidence type="ECO:0000256" key="10">
    <source>
        <dbReference type="PIRSR" id="PIRSR600246-3"/>
    </source>
</evidence>
<dbReference type="GO" id="GO:0005737">
    <property type="term" value="C:cytoplasm"/>
    <property type="evidence" value="ECO:0007669"/>
    <property type="project" value="TreeGrafter"/>
</dbReference>
<dbReference type="InterPro" id="IPR029055">
    <property type="entry name" value="Ntn_hydrolases_N"/>
</dbReference>
<dbReference type="RefSeq" id="WP_052886438.1">
    <property type="nucleotide sequence ID" value="NZ_CP007493.1"/>
</dbReference>
<dbReference type="PANTHER" id="PTHR10188:SF6">
    <property type="entry name" value="N(4)-(BETA-N-ACETYLGLUCOSAMINYL)-L-ASPARAGINASE"/>
    <property type="match status" value="1"/>
</dbReference>
<keyword evidence="2" id="KW-0645">Protease</keyword>
<evidence type="ECO:0000256" key="9">
    <source>
        <dbReference type="PIRSR" id="PIRSR600246-2"/>
    </source>
</evidence>